<dbReference type="GO" id="GO:0055085">
    <property type="term" value="P:transmembrane transport"/>
    <property type="evidence" value="ECO:0007669"/>
    <property type="project" value="InterPro"/>
</dbReference>
<name>A0A3G9JBI7_9BACL</name>
<evidence type="ECO:0000256" key="5">
    <source>
        <dbReference type="ARBA" id="ARBA00022989"/>
    </source>
</evidence>
<dbReference type="GO" id="GO:0005886">
    <property type="term" value="C:plasma membrane"/>
    <property type="evidence" value="ECO:0007669"/>
    <property type="project" value="UniProtKB-SubCell"/>
</dbReference>
<feature type="transmembrane region" description="Helical" evidence="7">
    <location>
        <begin position="248"/>
        <end position="270"/>
    </location>
</feature>
<sequence length="326" mass="37350">MNQQIVERPVIRRGEVKDGRAPRRSLWLKLTRTFIEARKNKHAYVLLAPYFLIFGTFTIIPVLLSLLLSFTNFNMLEKPDWIGWQNYARLFVQDDIFLIAIKNTFLFAAITGPVSYMACFLFAWLINELRPKLRAFLTLILYAPSIAGNTYLIWQLLFASDSYGYANSFLMKWGFIMEPIQWLQDPRYVLGILILVQLWLSLGTAFLAFIAGLQNVDRTLYEAGSIDGIRNRWQELWFITLPAMRPQLMFGAVIQISMAFSVAEISIYMIGFPSVDYAAHTIVTHLVDYGTIRFEMGYASAIATVLFAIMLGANLLTQKLLHKVGE</sequence>
<gene>
    <name evidence="8" type="ORF">Back11_19890</name>
</gene>
<organism evidence="8 9">
    <name type="scientific">Paenibacillus baekrokdamisoli</name>
    <dbReference type="NCBI Taxonomy" id="1712516"/>
    <lineage>
        <taxon>Bacteria</taxon>
        <taxon>Bacillati</taxon>
        <taxon>Bacillota</taxon>
        <taxon>Bacilli</taxon>
        <taxon>Bacillales</taxon>
        <taxon>Paenibacillaceae</taxon>
        <taxon>Paenibacillus</taxon>
    </lineage>
</organism>
<dbReference type="InterPro" id="IPR035906">
    <property type="entry name" value="MetI-like_sf"/>
</dbReference>
<dbReference type="Gene3D" id="1.10.3720.10">
    <property type="entry name" value="MetI-like"/>
    <property type="match status" value="1"/>
</dbReference>
<keyword evidence="4 7" id="KW-0812">Transmembrane</keyword>
<keyword evidence="2 7" id="KW-0813">Transport</keyword>
<evidence type="ECO:0000256" key="2">
    <source>
        <dbReference type="ARBA" id="ARBA00022448"/>
    </source>
</evidence>
<dbReference type="PROSITE" id="PS50928">
    <property type="entry name" value="ABC_TM1"/>
    <property type="match status" value="1"/>
</dbReference>
<dbReference type="PANTHER" id="PTHR30193">
    <property type="entry name" value="ABC TRANSPORTER PERMEASE PROTEIN"/>
    <property type="match status" value="1"/>
</dbReference>
<comment type="similarity">
    <text evidence="7">Belongs to the binding-protein-dependent transport system permease family.</text>
</comment>
<dbReference type="SUPFAM" id="SSF161098">
    <property type="entry name" value="MetI-like"/>
    <property type="match status" value="1"/>
</dbReference>
<dbReference type="PANTHER" id="PTHR30193:SF37">
    <property type="entry name" value="INNER MEMBRANE ABC TRANSPORTER PERMEASE PROTEIN YCJO"/>
    <property type="match status" value="1"/>
</dbReference>
<accession>A0A3G9JBI7</accession>
<keyword evidence="5 7" id="KW-1133">Transmembrane helix</keyword>
<keyword evidence="6 7" id="KW-0472">Membrane</keyword>
<evidence type="ECO:0000256" key="4">
    <source>
        <dbReference type="ARBA" id="ARBA00022692"/>
    </source>
</evidence>
<keyword evidence="9" id="KW-1185">Reference proteome</keyword>
<dbReference type="InterPro" id="IPR000515">
    <property type="entry name" value="MetI-like"/>
</dbReference>
<feature type="transmembrane region" description="Helical" evidence="7">
    <location>
        <begin position="44"/>
        <end position="70"/>
    </location>
</feature>
<dbReference type="RefSeq" id="WP_125655865.1">
    <property type="nucleotide sequence ID" value="NZ_AP019308.1"/>
</dbReference>
<dbReference type="CDD" id="cd06261">
    <property type="entry name" value="TM_PBP2"/>
    <property type="match status" value="1"/>
</dbReference>
<evidence type="ECO:0000313" key="9">
    <source>
        <dbReference type="Proteomes" id="UP000275368"/>
    </source>
</evidence>
<evidence type="ECO:0000256" key="3">
    <source>
        <dbReference type="ARBA" id="ARBA00022475"/>
    </source>
</evidence>
<comment type="subcellular location">
    <subcellularLocation>
        <location evidence="1 7">Cell membrane</location>
        <topology evidence="1 7">Multi-pass membrane protein</topology>
    </subcellularLocation>
</comment>
<dbReference type="OrthoDB" id="9783627at2"/>
<evidence type="ECO:0000256" key="6">
    <source>
        <dbReference type="ARBA" id="ARBA00023136"/>
    </source>
</evidence>
<evidence type="ECO:0000313" key="8">
    <source>
        <dbReference type="EMBL" id="BBH20644.1"/>
    </source>
</evidence>
<protein>
    <submittedName>
        <fullName evidence="8">ABC transporter permease</fullName>
    </submittedName>
</protein>
<dbReference type="Pfam" id="PF00528">
    <property type="entry name" value="BPD_transp_1"/>
    <property type="match status" value="1"/>
</dbReference>
<dbReference type="AlphaFoldDB" id="A0A3G9JBI7"/>
<feature type="transmembrane region" description="Helical" evidence="7">
    <location>
        <begin position="133"/>
        <end position="154"/>
    </location>
</feature>
<feature type="transmembrane region" description="Helical" evidence="7">
    <location>
        <begin position="296"/>
        <end position="316"/>
    </location>
</feature>
<keyword evidence="3" id="KW-1003">Cell membrane</keyword>
<dbReference type="EMBL" id="AP019308">
    <property type="protein sequence ID" value="BBH20644.1"/>
    <property type="molecule type" value="Genomic_DNA"/>
</dbReference>
<evidence type="ECO:0000256" key="7">
    <source>
        <dbReference type="RuleBase" id="RU363032"/>
    </source>
</evidence>
<feature type="transmembrane region" description="Helical" evidence="7">
    <location>
        <begin position="105"/>
        <end position="126"/>
    </location>
</feature>
<evidence type="ECO:0000256" key="1">
    <source>
        <dbReference type="ARBA" id="ARBA00004651"/>
    </source>
</evidence>
<dbReference type="KEGG" id="pbk:Back11_19890"/>
<feature type="transmembrane region" description="Helical" evidence="7">
    <location>
        <begin position="188"/>
        <end position="211"/>
    </location>
</feature>
<reference evidence="8 9" key="1">
    <citation type="submission" date="2018-11" db="EMBL/GenBank/DDBJ databases">
        <title>Complete genome sequence of Paenibacillus baekrokdamisoli strain KCTC 33723.</title>
        <authorList>
            <person name="Kang S.W."/>
            <person name="Lee K.C."/>
            <person name="Kim K.K."/>
            <person name="Kim J.S."/>
            <person name="Kim D.S."/>
            <person name="Ko S.H."/>
            <person name="Yang S.H."/>
            <person name="Lee J.S."/>
        </authorList>
    </citation>
    <scope>NUCLEOTIDE SEQUENCE [LARGE SCALE GENOMIC DNA]</scope>
    <source>
        <strain evidence="8 9">KCTC 33723</strain>
    </source>
</reference>
<dbReference type="InterPro" id="IPR051393">
    <property type="entry name" value="ABC_transporter_permease"/>
</dbReference>
<dbReference type="Proteomes" id="UP000275368">
    <property type="component" value="Chromosome"/>
</dbReference>
<proteinExistence type="inferred from homology"/>